<dbReference type="HOGENOM" id="CLU_039510_2_0_10"/>
<evidence type="ECO:0000259" key="1">
    <source>
        <dbReference type="Pfam" id="PF04230"/>
    </source>
</evidence>
<feature type="domain" description="Polysaccharide pyruvyl transferase" evidence="1">
    <location>
        <begin position="14"/>
        <end position="322"/>
    </location>
</feature>
<dbReference type="InterPro" id="IPR007345">
    <property type="entry name" value="Polysacch_pyruvyl_Trfase"/>
</dbReference>
<protein>
    <recommendedName>
        <fullName evidence="1">Polysaccharide pyruvyl transferase domain-containing protein</fullName>
    </recommendedName>
</protein>
<dbReference type="AlphaFoldDB" id="A0A0E2B2P5"/>
<sequence length="377" mass="43102">MKKVLLIGIGGVYNYGCEAIVRGTVNILKTIDNRIEVYYASYNYEDDIKRLNGCDVKIIRASKFKRWSIRNILKKLCTYIDYIPFVDWIKEYDTVFSIGGDMYTLSSDNDFNKSLPLLCEKCKKNGLRYVLWGASVGKFEKNPKALKFFRKHLSKVDSIIVRETHTFDYLYKIGISRNVVLAPDPAFFVAPKLCVHTKSIYNVIGLNLSPLSALYEYGNLSDAIEKQVKAIMQLIDVRKCTILLLPHVISADYNDNDLTYMRDIYSRLPRSYHSAVELIDSDPGFIGLKHFIMRCDFVIAARMHCAVNAVSTGVPALFLAYSEKAKGMAEYVYGSNEPVIPLMDFENTSKISYLLDNWKYSLNLSSLRAFNFKNVLK</sequence>
<organism evidence="2 3">
    <name type="scientific">Bacteroides fragilis CL07T12C05</name>
    <dbReference type="NCBI Taxonomy" id="997883"/>
    <lineage>
        <taxon>Bacteria</taxon>
        <taxon>Pseudomonadati</taxon>
        <taxon>Bacteroidota</taxon>
        <taxon>Bacteroidia</taxon>
        <taxon>Bacteroidales</taxon>
        <taxon>Bacteroidaceae</taxon>
        <taxon>Bacteroides</taxon>
    </lineage>
</organism>
<gene>
    <name evidence="2" type="ORF">HMPREF1056_01820</name>
</gene>
<reference evidence="2 3" key="1">
    <citation type="submission" date="2012-02" db="EMBL/GenBank/DDBJ databases">
        <title>The Genome Sequence of Bacteroides fragilis CL07T12C05.</title>
        <authorList>
            <consortium name="The Broad Institute Genome Sequencing Platform"/>
            <person name="Earl A."/>
            <person name="Ward D."/>
            <person name="Feldgarden M."/>
            <person name="Gevers D."/>
            <person name="Zitomersky N.L."/>
            <person name="Coyne M.J."/>
            <person name="Comstock L.E."/>
            <person name="Young S.K."/>
            <person name="Zeng Q."/>
            <person name="Gargeya S."/>
            <person name="Fitzgerald M."/>
            <person name="Haas B."/>
            <person name="Abouelleil A."/>
            <person name="Alvarado L."/>
            <person name="Arachchi H.M."/>
            <person name="Berlin A."/>
            <person name="Chapman S.B."/>
            <person name="Gearin G."/>
            <person name="Goldberg J."/>
            <person name="Griggs A."/>
            <person name="Gujja S."/>
            <person name="Hansen M."/>
            <person name="Heiman D."/>
            <person name="Howarth C."/>
            <person name="Larimer J."/>
            <person name="Lui A."/>
            <person name="MacDonald P.J.P."/>
            <person name="McCowen C."/>
            <person name="Montmayeur A."/>
            <person name="Murphy C."/>
            <person name="Neiman D."/>
            <person name="Pearson M."/>
            <person name="Priest M."/>
            <person name="Roberts A."/>
            <person name="Saif S."/>
            <person name="Shea T."/>
            <person name="Sisk P."/>
            <person name="Stolte C."/>
            <person name="Sykes S."/>
            <person name="Wortman J."/>
            <person name="Nusbaum C."/>
            <person name="Birren B."/>
        </authorList>
    </citation>
    <scope>NUCLEOTIDE SEQUENCE [LARGE SCALE GENOMIC DNA]</scope>
    <source>
        <strain evidence="2 3">CL07T12C05</strain>
    </source>
</reference>
<dbReference type="PANTHER" id="PTHR36836">
    <property type="entry name" value="COLANIC ACID BIOSYNTHESIS PROTEIN WCAK"/>
    <property type="match status" value="1"/>
</dbReference>
<name>A0A0E2B2P5_BACFG</name>
<proteinExistence type="predicted"/>
<accession>A0A0E2B2P5</accession>
<evidence type="ECO:0000313" key="2">
    <source>
        <dbReference type="EMBL" id="EIY97107.1"/>
    </source>
</evidence>
<dbReference type="EMBL" id="AGXN01000010">
    <property type="protein sequence ID" value="EIY97107.1"/>
    <property type="molecule type" value="Genomic_DNA"/>
</dbReference>
<evidence type="ECO:0000313" key="3">
    <source>
        <dbReference type="Proteomes" id="UP000003879"/>
    </source>
</evidence>
<comment type="caution">
    <text evidence="2">The sequence shown here is derived from an EMBL/GenBank/DDBJ whole genome shotgun (WGS) entry which is preliminary data.</text>
</comment>
<dbReference type="PATRIC" id="fig|997883.3.peg.1910"/>
<dbReference type="PANTHER" id="PTHR36836:SF1">
    <property type="entry name" value="COLANIC ACID BIOSYNTHESIS PROTEIN WCAK"/>
    <property type="match status" value="1"/>
</dbReference>
<dbReference type="RefSeq" id="WP_005794838.1">
    <property type="nucleotide sequence ID" value="NZ_JH724215.1"/>
</dbReference>
<dbReference type="Pfam" id="PF04230">
    <property type="entry name" value="PS_pyruv_trans"/>
    <property type="match status" value="1"/>
</dbReference>
<dbReference type="Proteomes" id="UP000003879">
    <property type="component" value="Unassembled WGS sequence"/>
</dbReference>